<keyword evidence="7 15" id="KW-0378">Hydrolase</keyword>
<dbReference type="GO" id="GO:0004126">
    <property type="term" value="F:cytidine deaminase activity"/>
    <property type="evidence" value="ECO:0007669"/>
    <property type="project" value="UniProtKB-UniRule"/>
</dbReference>
<feature type="binding site" evidence="13">
    <location>
        <begin position="45"/>
        <end position="51"/>
    </location>
    <ligand>
        <name>substrate</name>
    </ligand>
</feature>
<dbReference type="InterPro" id="IPR006262">
    <property type="entry name" value="Cyt_deam_tetra"/>
</dbReference>
<dbReference type="GO" id="GO:0042802">
    <property type="term" value="F:identical protein binding"/>
    <property type="evidence" value="ECO:0007669"/>
    <property type="project" value="UniProtKB-ARBA"/>
</dbReference>
<feature type="binding site" evidence="14">
    <location>
        <position position="91"/>
    </location>
    <ligand>
        <name>Zn(2+)</name>
        <dbReference type="ChEBI" id="CHEBI:29105"/>
        <note>catalytic</note>
    </ligand>
</feature>
<dbReference type="PANTHER" id="PTHR11644:SF2">
    <property type="entry name" value="CYTIDINE DEAMINASE"/>
    <property type="match status" value="1"/>
</dbReference>
<feature type="binding site" evidence="14">
    <location>
        <position position="56"/>
    </location>
    <ligand>
        <name>Zn(2+)</name>
        <dbReference type="ChEBI" id="CHEBI:29105"/>
        <note>catalytic</note>
    </ligand>
</feature>
<dbReference type="NCBIfam" id="NF004064">
    <property type="entry name" value="PRK05578.1"/>
    <property type="match status" value="1"/>
</dbReference>
<evidence type="ECO:0000256" key="3">
    <source>
        <dbReference type="ARBA" id="ARBA00006576"/>
    </source>
</evidence>
<dbReference type="InterPro" id="IPR016192">
    <property type="entry name" value="APOBEC/CMP_deaminase_Zn-bd"/>
</dbReference>
<reference evidence="17 18" key="1">
    <citation type="submission" date="2018-05" db="EMBL/GenBank/DDBJ databases">
        <title>Complete genome sequence of Megasphaera sp. AJH120T, isolated from the ceca of a chicken.</title>
        <authorList>
            <person name="Maki J."/>
            <person name="Looft T."/>
        </authorList>
    </citation>
    <scope>NUCLEOTIDE SEQUENCE [LARGE SCALE GENOMIC DNA]</scope>
    <source>
        <strain evidence="17 18">AJH120</strain>
    </source>
</reference>
<evidence type="ECO:0000256" key="7">
    <source>
        <dbReference type="ARBA" id="ARBA00022801"/>
    </source>
</evidence>
<evidence type="ECO:0000256" key="4">
    <source>
        <dbReference type="ARBA" id="ARBA00012783"/>
    </source>
</evidence>
<evidence type="ECO:0000256" key="11">
    <source>
        <dbReference type="ARBA" id="ARBA00049558"/>
    </source>
</evidence>
<dbReference type="GO" id="GO:0055086">
    <property type="term" value="P:nucleobase-containing small molecule metabolic process"/>
    <property type="evidence" value="ECO:0007669"/>
    <property type="project" value="UniProtKB-ARBA"/>
</dbReference>
<feature type="domain" description="CMP/dCMP-type deaminase" evidence="16">
    <location>
        <begin position="4"/>
        <end position="128"/>
    </location>
</feature>
<protein>
    <recommendedName>
        <fullName evidence="5 15">Cytidine deaminase</fullName>
        <ecNumber evidence="4 15">3.5.4.5</ecNumber>
    </recommendedName>
    <alternativeName>
        <fullName evidence="9 15">Cytidine aminohydrolase</fullName>
    </alternativeName>
</protein>
<comment type="similarity">
    <text evidence="3 15">Belongs to the cytidine and deoxycytidylate deaminase family.</text>
</comment>
<evidence type="ECO:0000256" key="1">
    <source>
        <dbReference type="ARBA" id="ARBA00001947"/>
    </source>
</evidence>
<dbReference type="InterPro" id="IPR050202">
    <property type="entry name" value="Cyt/Deoxycyt_deaminase"/>
</dbReference>
<dbReference type="GO" id="GO:0008270">
    <property type="term" value="F:zinc ion binding"/>
    <property type="evidence" value="ECO:0007669"/>
    <property type="project" value="UniProtKB-UniRule"/>
</dbReference>
<dbReference type="Gene3D" id="3.40.140.10">
    <property type="entry name" value="Cytidine Deaminase, domain 2"/>
    <property type="match status" value="1"/>
</dbReference>
<comment type="catalytic activity">
    <reaction evidence="10 15">
        <text>2'-deoxycytidine + H2O + H(+) = 2'-deoxyuridine + NH4(+)</text>
        <dbReference type="Rhea" id="RHEA:13433"/>
        <dbReference type="ChEBI" id="CHEBI:15377"/>
        <dbReference type="ChEBI" id="CHEBI:15378"/>
        <dbReference type="ChEBI" id="CHEBI:15698"/>
        <dbReference type="ChEBI" id="CHEBI:16450"/>
        <dbReference type="ChEBI" id="CHEBI:28938"/>
        <dbReference type="EC" id="3.5.4.5"/>
    </reaction>
</comment>
<evidence type="ECO:0000256" key="6">
    <source>
        <dbReference type="ARBA" id="ARBA00022723"/>
    </source>
</evidence>
<dbReference type="CDD" id="cd01283">
    <property type="entry name" value="cytidine_deaminase"/>
    <property type="match status" value="1"/>
</dbReference>
<name>A0A346B1Z9_9FIRM</name>
<keyword evidence="18" id="KW-1185">Reference proteome</keyword>
<dbReference type="Pfam" id="PF00383">
    <property type="entry name" value="dCMP_cyt_deam_1"/>
    <property type="match status" value="1"/>
</dbReference>
<dbReference type="SUPFAM" id="SSF53927">
    <property type="entry name" value="Cytidine deaminase-like"/>
    <property type="match status" value="1"/>
</dbReference>
<comment type="cofactor">
    <cofactor evidence="1 14 15">
        <name>Zn(2+)</name>
        <dbReference type="ChEBI" id="CHEBI:29105"/>
    </cofactor>
</comment>
<feature type="active site" description="Proton donor" evidence="12">
    <location>
        <position position="58"/>
    </location>
</feature>
<dbReference type="InterPro" id="IPR016193">
    <property type="entry name" value="Cytidine_deaminase-like"/>
</dbReference>
<dbReference type="KEGG" id="meg:DKB62_11530"/>
<dbReference type="PROSITE" id="PS00903">
    <property type="entry name" value="CYT_DCMP_DEAMINASES_1"/>
    <property type="match status" value="1"/>
</dbReference>
<evidence type="ECO:0000256" key="15">
    <source>
        <dbReference type="RuleBase" id="RU364006"/>
    </source>
</evidence>
<dbReference type="OrthoDB" id="9795347at2"/>
<organism evidence="17 18">
    <name type="scientific">Megasphaera stantonii</name>
    <dbReference type="NCBI Taxonomy" id="2144175"/>
    <lineage>
        <taxon>Bacteria</taxon>
        <taxon>Bacillati</taxon>
        <taxon>Bacillota</taxon>
        <taxon>Negativicutes</taxon>
        <taxon>Veillonellales</taxon>
        <taxon>Veillonellaceae</taxon>
        <taxon>Megasphaera</taxon>
    </lineage>
</organism>
<dbReference type="NCBIfam" id="TIGR01354">
    <property type="entry name" value="cyt_deam_tetra"/>
    <property type="match status" value="1"/>
</dbReference>
<dbReference type="PROSITE" id="PS51747">
    <property type="entry name" value="CYT_DCMP_DEAMINASES_2"/>
    <property type="match status" value="1"/>
</dbReference>
<comment type="function">
    <text evidence="2 15">This enzyme scavenges exogenous and endogenous cytidine and 2'-deoxycytidine for UMP synthesis.</text>
</comment>
<sequence length="132" mass="14126">MDGESVRLLIEAAKKARERAYAPYSRFYVGAAALGEDGVIYAGCNVENSSYGLSCCAERNAIFRGVAAGCRKFEAVAIVGSADDTMPCGACRQVMAEFGVSYVVATRADGAYRVLALEDLLPFAFTLQEETE</sequence>
<evidence type="ECO:0000256" key="10">
    <source>
        <dbReference type="ARBA" id="ARBA00049252"/>
    </source>
</evidence>
<keyword evidence="8 14" id="KW-0862">Zinc</keyword>
<dbReference type="GO" id="GO:0005829">
    <property type="term" value="C:cytosol"/>
    <property type="evidence" value="ECO:0007669"/>
    <property type="project" value="TreeGrafter"/>
</dbReference>
<evidence type="ECO:0000256" key="8">
    <source>
        <dbReference type="ARBA" id="ARBA00022833"/>
    </source>
</evidence>
<proteinExistence type="inferred from homology"/>
<feature type="binding site" evidence="14">
    <location>
        <position position="88"/>
    </location>
    <ligand>
        <name>Zn(2+)</name>
        <dbReference type="ChEBI" id="CHEBI:29105"/>
        <note>catalytic</note>
    </ligand>
</feature>
<dbReference type="Proteomes" id="UP000254337">
    <property type="component" value="Chromosome"/>
</dbReference>
<accession>A0A346B1Z9</accession>
<dbReference type="EC" id="3.5.4.5" evidence="4 15"/>
<evidence type="ECO:0000313" key="18">
    <source>
        <dbReference type="Proteomes" id="UP000254337"/>
    </source>
</evidence>
<evidence type="ECO:0000256" key="9">
    <source>
        <dbReference type="ARBA" id="ARBA00032005"/>
    </source>
</evidence>
<gene>
    <name evidence="17" type="ORF">DKB62_11530</name>
</gene>
<evidence type="ECO:0000256" key="13">
    <source>
        <dbReference type="PIRSR" id="PIRSR606262-2"/>
    </source>
</evidence>
<dbReference type="FunFam" id="3.40.140.10:FF:000008">
    <property type="entry name" value="Cytidine deaminase"/>
    <property type="match status" value="1"/>
</dbReference>
<evidence type="ECO:0000259" key="16">
    <source>
        <dbReference type="PROSITE" id="PS51747"/>
    </source>
</evidence>
<evidence type="ECO:0000256" key="2">
    <source>
        <dbReference type="ARBA" id="ARBA00003949"/>
    </source>
</evidence>
<dbReference type="AlphaFoldDB" id="A0A346B1Z9"/>
<dbReference type="InterPro" id="IPR002125">
    <property type="entry name" value="CMP_dCMP_dom"/>
</dbReference>
<evidence type="ECO:0000256" key="14">
    <source>
        <dbReference type="PIRSR" id="PIRSR606262-3"/>
    </source>
</evidence>
<dbReference type="EMBL" id="CP029462">
    <property type="protein sequence ID" value="AXL22142.1"/>
    <property type="molecule type" value="Genomic_DNA"/>
</dbReference>
<comment type="catalytic activity">
    <reaction evidence="11 15">
        <text>cytidine + H2O + H(+) = uridine + NH4(+)</text>
        <dbReference type="Rhea" id="RHEA:16069"/>
        <dbReference type="ChEBI" id="CHEBI:15377"/>
        <dbReference type="ChEBI" id="CHEBI:15378"/>
        <dbReference type="ChEBI" id="CHEBI:16704"/>
        <dbReference type="ChEBI" id="CHEBI:17562"/>
        <dbReference type="ChEBI" id="CHEBI:28938"/>
        <dbReference type="EC" id="3.5.4.5"/>
    </reaction>
</comment>
<dbReference type="RefSeq" id="WP_107195279.1">
    <property type="nucleotide sequence ID" value="NZ_CP029462.1"/>
</dbReference>
<evidence type="ECO:0000256" key="5">
    <source>
        <dbReference type="ARBA" id="ARBA00018266"/>
    </source>
</evidence>
<evidence type="ECO:0000256" key="12">
    <source>
        <dbReference type="PIRSR" id="PIRSR606262-1"/>
    </source>
</evidence>
<keyword evidence="6 14" id="KW-0479">Metal-binding</keyword>
<evidence type="ECO:0000313" key="17">
    <source>
        <dbReference type="EMBL" id="AXL22142.1"/>
    </source>
</evidence>
<dbReference type="GO" id="GO:0072527">
    <property type="term" value="P:pyrimidine-containing compound metabolic process"/>
    <property type="evidence" value="ECO:0007669"/>
    <property type="project" value="UniProtKB-ARBA"/>
</dbReference>
<dbReference type="PANTHER" id="PTHR11644">
    <property type="entry name" value="CYTIDINE DEAMINASE"/>
    <property type="match status" value="1"/>
</dbReference>